<keyword evidence="1" id="KW-0539">Nucleus</keyword>
<keyword evidence="1" id="KW-0804">Transcription</keyword>
<keyword evidence="1" id="KW-0479">Metal-binding</keyword>
<reference evidence="4" key="1">
    <citation type="journal article" date="2021" name="Front. Plant Sci.">
        <title>Chromosome-Scale Genome Assembly for Chinese Sour Jujube and Insights Into Its Genome Evolution and Domestication Signature.</title>
        <authorList>
            <person name="Shen L.-Y."/>
            <person name="Luo H."/>
            <person name="Wang X.-L."/>
            <person name="Wang X.-M."/>
            <person name="Qiu X.-J."/>
            <person name="Liu H."/>
            <person name="Zhou S.-S."/>
            <person name="Jia K.-H."/>
            <person name="Nie S."/>
            <person name="Bao Y.-T."/>
            <person name="Zhang R.-G."/>
            <person name="Yun Q.-Z."/>
            <person name="Chai Y.-H."/>
            <person name="Lu J.-Y."/>
            <person name="Li Y."/>
            <person name="Zhao S.-W."/>
            <person name="Mao J.-F."/>
            <person name="Jia S.-G."/>
            <person name="Mao Y.-M."/>
        </authorList>
    </citation>
    <scope>NUCLEOTIDE SEQUENCE</scope>
    <source>
        <strain evidence="4">AT0</strain>
        <tissue evidence="4">Leaf</tissue>
    </source>
</reference>
<dbReference type="GO" id="GO:0000976">
    <property type="term" value="F:transcription cis-regulatory region binding"/>
    <property type="evidence" value="ECO:0007669"/>
    <property type="project" value="TreeGrafter"/>
</dbReference>
<comment type="caution">
    <text evidence="4">The sequence shown here is derived from an EMBL/GenBank/DDBJ whole genome shotgun (WGS) entry which is preliminary data.</text>
</comment>
<organism evidence="4 5">
    <name type="scientific">Ziziphus jujuba var. spinosa</name>
    <dbReference type="NCBI Taxonomy" id="714518"/>
    <lineage>
        <taxon>Eukaryota</taxon>
        <taxon>Viridiplantae</taxon>
        <taxon>Streptophyta</taxon>
        <taxon>Embryophyta</taxon>
        <taxon>Tracheophyta</taxon>
        <taxon>Spermatophyta</taxon>
        <taxon>Magnoliopsida</taxon>
        <taxon>eudicotyledons</taxon>
        <taxon>Gunneridae</taxon>
        <taxon>Pentapetalae</taxon>
        <taxon>rosids</taxon>
        <taxon>fabids</taxon>
        <taxon>Rosales</taxon>
        <taxon>Rhamnaceae</taxon>
        <taxon>Paliureae</taxon>
        <taxon>Ziziphus</taxon>
    </lineage>
</organism>
<gene>
    <name evidence="4" type="ORF">FEM48_Zijuj09G0163100</name>
</gene>
<dbReference type="Proteomes" id="UP000813462">
    <property type="component" value="Unassembled WGS sequence"/>
</dbReference>
<dbReference type="GO" id="GO:0042393">
    <property type="term" value="F:histone binding"/>
    <property type="evidence" value="ECO:0007669"/>
    <property type="project" value="UniProtKB-UniRule"/>
</dbReference>
<dbReference type="AlphaFoldDB" id="A0A978UU06"/>
<proteinExistence type="inferred from homology"/>
<name>A0A978UU06_ZIZJJ</name>
<evidence type="ECO:0000313" key="4">
    <source>
        <dbReference type="EMBL" id="KAH7518356.1"/>
    </source>
</evidence>
<comment type="subcellular location">
    <subcellularLocation>
        <location evidence="1">Nucleus</location>
    </subcellularLocation>
</comment>
<dbReference type="GO" id="GO:0003712">
    <property type="term" value="F:transcription coregulator activity"/>
    <property type="evidence" value="ECO:0007669"/>
    <property type="project" value="TreeGrafter"/>
</dbReference>
<dbReference type="GO" id="GO:0006325">
    <property type="term" value="P:chromatin organization"/>
    <property type="evidence" value="ECO:0007669"/>
    <property type="project" value="UniProtKB-UniRule"/>
</dbReference>
<feature type="chain" id="PRO_5037561996" description="PHD finger protein ALFIN-LIKE" evidence="2">
    <location>
        <begin position="21"/>
        <end position="116"/>
    </location>
</feature>
<evidence type="ECO:0000259" key="3">
    <source>
        <dbReference type="Pfam" id="PF12165"/>
    </source>
</evidence>
<evidence type="ECO:0000256" key="1">
    <source>
        <dbReference type="RuleBase" id="RU369089"/>
    </source>
</evidence>
<dbReference type="InterPro" id="IPR021998">
    <property type="entry name" value="Alfin_N"/>
</dbReference>
<keyword evidence="1" id="KW-0805">Transcription regulation</keyword>
<comment type="subunit">
    <text evidence="1">Interacts with H3K4me3 and to a lesser extent with H3K4me2.</text>
</comment>
<dbReference type="GO" id="GO:0006355">
    <property type="term" value="P:regulation of DNA-templated transcription"/>
    <property type="evidence" value="ECO:0007669"/>
    <property type="project" value="UniProtKB-UniRule"/>
</dbReference>
<feature type="domain" description="Alfin N-terminal" evidence="3">
    <location>
        <begin position="24"/>
        <end position="102"/>
    </location>
</feature>
<comment type="function">
    <text evidence="1">Histone-binding component that specifically recognizes H3 tails trimethylated on 'Lys-4' (H3K4me3), which mark transcription start sites of virtually all active genes.</text>
</comment>
<comment type="similarity">
    <text evidence="1">Belongs to the Alfin family.</text>
</comment>
<dbReference type="PANTHER" id="PTHR12321:SF60">
    <property type="entry name" value="PHD FINGER PROTEIN ALFIN-LIKE 6"/>
    <property type="match status" value="1"/>
</dbReference>
<dbReference type="EMBL" id="JAEACU010000009">
    <property type="protein sequence ID" value="KAH7518356.1"/>
    <property type="molecule type" value="Genomic_DNA"/>
</dbReference>
<dbReference type="PANTHER" id="PTHR12321">
    <property type="entry name" value="CPG BINDING PROTEIN"/>
    <property type="match status" value="1"/>
</dbReference>
<dbReference type="GO" id="GO:0008270">
    <property type="term" value="F:zinc ion binding"/>
    <property type="evidence" value="ECO:0007669"/>
    <property type="project" value="UniProtKB-KW"/>
</dbReference>
<protein>
    <recommendedName>
        <fullName evidence="1">PHD finger protein ALFIN-LIKE</fullName>
    </recommendedName>
</protein>
<evidence type="ECO:0000313" key="5">
    <source>
        <dbReference type="Proteomes" id="UP000813462"/>
    </source>
</evidence>
<keyword evidence="2" id="KW-0732">Signal</keyword>
<keyword evidence="1" id="KW-0862">Zinc</keyword>
<evidence type="ECO:0000256" key="2">
    <source>
        <dbReference type="SAM" id="SignalP"/>
    </source>
</evidence>
<accession>A0A978UU06</accession>
<keyword evidence="1" id="KW-0863">Zinc-finger</keyword>
<comment type="domain">
    <text evidence="1">The PHD-type zinc finger mediates the binding to H3K4me3.</text>
</comment>
<keyword evidence="1" id="KW-0156">Chromatin regulator</keyword>
<dbReference type="GO" id="GO:0005634">
    <property type="term" value="C:nucleus"/>
    <property type="evidence" value="ECO:0007669"/>
    <property type="project" value="UniProtKB-SubCell"/>
</dbReference>
<dbReference type="Pfam" id="PF12165">
    <property type="entry name" value="Alfin"/>
    <property type="match status" value="1"/>
</dbReference>
<sequence length="116" mass="13261">MLSLIPILVIWYINIQGLNAEGIEENENLCLYGLSNETWEVNLPIEEVLHELPEPALGINFTKDRMQENDCLSLVAVHGDSWLLSVAFYFGAHFGFGKNERVSDYRCSFTFTLQTF</sequence>
<feature type="signal peptide" evidence="2">
    <location>
        <begin position="1"/>
        <end position="20"/>
    </location>
</feature>
<dbReference type="InterPro" id="IPR045104">
    <property type="entry name" value="Alfin"/>
</dbReference>